<accession>A0A7G9FKG0</accession>
<dbReference type="RefSeq" id="WP_118374141.1">
    <property type="nucleotide sequence ID" value="NZ_CP060632.1"/>
</dbReference>
<feature type="transmembrane region" description="Helical" evidence="1">
    <location>
        <begin position="188"/>
        <end position="210"/>
    </location>
</feature>
<evidence type="ECO:0000256" key="1">
    <source>
        <dbReference type="SAM" id="Phobius"/>
    </source>
</evidence>
<evidence type="ECO:0000313" key="2">
    <source>
        <dbReference type="EMBL" id="QNL99041.1"/>
    </source>
</evidence>
<organism evidence="2 3">
    <name type="scientific">Wujia chipingensis</name>
    <dbReference type="NCBI Taxonomy" id="2763670"/>
    <lineage>
        <taxon>Bacteria</taxon>
        <taxon>Bacillati</taxon>
        <taxon>Bacillota</taxon>
        <taxon>Clostridia</taxon>
        <taxon>Lachnospirales</taxon>
        <taxon>Lachnospiraceae</taxon>
        <taxon>Wujia</taxon>
    </lineage>
</organism>
<gene>
    <name evidence="2" type="ORF">H9Q76_09865</name>
</gene>
<dbReference type="Proteomes" id="UP000515819">
    <property type="component" value="Chromosome"/>
</dbReference>
<proteinExistence type="predicted"/>
<dbReference type="KEGG" id="wcp:H9Q76_09865"/>
<dbReference type="AlphaFoldDB" id="A0A7G9FKG0"/>
<feature type="transmembrane region" description="Helical" evidence="1">
    <location>
        <begin position="311"/>
        <end position="329"/>
    </location>
</feature>
<dbReference type="EMBL" id="CP060632">
    <property type="protein sequence ID" value="QNL99041.1"/>
    <property type="molecule type" value="Genomic_DNA"/>
</dbReference>
<name>A0A7G9FKG0_9FIRM</name>
<keyword evidence="1" id="KW-0812">Transmembrane</keyword>
<protein>
    <submittedName>
        <fullName evidence="2">ABC transporter permease</fullName>
    </submittedName>
</protein>
<feature type="transmembrane region" description="Helical" evidence="1">
    <location>
        <begin position="231"/>
        <end position="256"/>
    </location>
</feature>
<keyword evidence="1" id="KW-0472">Membrane</keyword>
<reference evidence="2 3" key="1">
    <citation type="submission" date="2020-08" db="EMBL/GenBank/DDBJ databases">
        <authorList>
            <person name="Liu C."/>
            <person name="Sun Q."/>
        </authorList>
    </citation>
    <scope>NUCLEOTIDE SEQUENCE [LARGE SCALE GENOMIC DNA]</scope>
    <source>
        <strain evidence="2 3">NSJ-4</strain>
    </source>
</reference>
<feature type="transmembrane region" description="Helical" evidence="1">
    <location>
        <begin position="282"/>
        <end position="304"/>
    </location>
</feature>
<keyword evidence="1" id="KW-1133">Transmembrane helix</keyword>
<evidence type="ECO:0000313" key="3">
    <source>
        <dbReference type="Proteomes" id="UP000515819"/>
    </source>
</evidence>
<keyword evidence="3" id="KW-1185">Reference proteome</keyword>
<feature type="transmembrane region" description="Helical" evidence="1">
    <location>
        <begin position="365"/>
        <end position="388"/>
    </location>
</feature>
<sequence>MLKLELKRIFSKKLNVLAVGLMVILAAVFSGFAATSNRYVDAHGTVSTGMLATRKLVENKNGYAGALTEAELTKIVVQYKAVMAQSQEEQDANYGTLYQPIDDILNFMISVLTPDAGYDETVLDSVTEDSVQDFYTWYRGNMKWMADQYGKTPEQKDYLEKKYSEIILPLQYESYGAWDTMIMYAETYSIVLAILVGFICAGIFADDFQTKADAVFFASKYGRSKAIKNKILAGVVATTMIYWTGIVLLSAISFGIMGTSGMHTPYQMSEAYSIYIMTYGQYYALTVACGYIASLLAASLAMLVAAKMHTISVAVCIPFFLYCLLPFIGRVLSSYTKVFNLIPTILTNVEASVRVPLLYQIGTHVIRQVPLVMVMYTVLSIVLLPLIYRSFRRYGRA</sequence>